<protein>
    <recommendedName>
        <fullName evidence="18">RING-type E3 ubiquitin-protein ligase PPIL2</fullName>
        <ecNumber evidence="5">2.3.2.27</ecNumber>
    </recommendedName>
    <alternativeName>
        <fullName evidence="20">CYC4</fullName>
    </alternativeName>
    <alternativeName>
        <fullName evidence="19">Probable inactive peptidyl-prolyl cis-trans isomerase-like 2</fullName>
    </alternativeName>
</protein>
<dbReference type="GO" id="GO:0006397">
    <property type="term" value="P:mRNA processing"/>
    <property type="evidence" value="ECO:0007669"/>
    <property type="project" value="UniProtKB-KW"/>
</dbReference>
<keyword evidence="10" id="KW-0833">Ubl conjugation pathway</keyword>
<keyword evidence="11" id="KW-0832">Ubl conjugation</keyword>
<dbReference type="SMART" id="SM00504">
    <property type="entry name" value="Ubox"/>
    <property type="match status" value="1"/>
</dbReference>
<dbReference type="Pfam" id="PF00160">
    <property type="entry name" value="Pro_isomerase"/>
    <property type="match status" value="1"/>
</dbReference>
<evidence type="ECO:0000256" key="13">
    <source>
        <dbReference type="ARBA" id="ARBA00023054"/>
    </source>
</evidence>
<evidence type="ECO:0000256" key="11">
    <source>
        <dbReference type="ARBA" id="ARBA00022843"/>
    </source>
</evidence>
<sequence>MGKRQHQKDKICANSLTLAHLSLQPFEYPVCTKEGVIFDLMSIIPWIKKYGTNPISGEKLEAKSLLKLNIAKNNDGKYHCPVLYNVFTNNSHIVANKVTGNVFSHEAVEQLNFKTKSFKDLLTDEPFTKKDIITLQDPTNLDKFNVSSFFHVKNDLKVLDEDEEKAKLDPGYHLKTTNMETRETLAELYRDYKGDQLLASTSKEPEAKKTDKLNAAHYSTGRVCASFTSTAMTPITVHEADAIADDTVRYQYVKKKGYVRLHTNKGDLNIELHCDKVPKAGENFIGLCKKGYYDGTVFHRSIRNFMASQSRGESFWGKPFKDEFRPNLSHSGRGVLSMANSGPNTNKSQFFITFRSCPYLDRKHTIFGRVVGGFEALTAMENVESNPKTDKPKSEIKILSTSVFVDPYEEADAQREKELRKQQEEKEQTSVALKKAKEEQAPKTFKAGIGKYINPATMLYWDARLQTVQFLFKKKKMQQIFLS</sequence>
<comment type="similarity">
    <text evidence="4">Belongs to the cyclophilin-type PPIase family. PPIL2 subfamily.</text>
</comment>
<evidence type="ECO:0000256" key="10">
    <source>
        <dbReference type="ARBA" id="ARBA00022786"/>
    </source>
</evidence>
<evidence type="ECO:0000256" key="17">
    <source>
        <dbReference type="ARBA" id="ARBA00061807"/>
    </source>
</evidence>
<dbReference type="GO" id="GO:0000209">
    <property type="term" value="P:protein polyubiquitination"/>
    <property type="evidence" value="ECO:0007669"/>
    <property type="project" value="TreeGrafter"/>
</dbReference>
<evidence type="ECO:0000256" key="12">
    <source>
        <dbReference type="ARBA" id="ARBA00022990"/>
    </source>
</evidence>
<evidence type="ECO:0000313" key="25">
    <source>
        <dbReference type="Proteomes" id="UP000005226"/>
    </source>
</evidence>
<comment type="function">
    <text evidence="16">Has a ubiquitin-protein ligase activity acting as an E3 ubiquitin protein ligase or as an ubiquitin-ubiquitin ligase promoting elongation of ubiquitin chains on substrates. By mediating 'Lys-48'-linked polyubiquitination of proteins could target them for proteasomal degradation. May also function as a chaperone, playing a role in transport to the cell membrane of BSG/Basigin for instance. Probable inactive PPIase with no peptidyl-prolyl cis-trans isomerase activity. As a component of the minor spliceosome, involved in the splicing of U12-type introns in pre-mRNAs.</text>
</comment>
<dbReference type="CDD" id="cd16663">
    <property type="entry name" value="RING-Ubox_PPIL2"/>
    <property type="match status" value="1"/>
</dbReference>
<accession>A0A674MB43</accession>
<keyword evidence="8" id="KW-0808">Transferase</keyword>
<keyword evidence="13 21" id="KW-0175">Coiled coil</keyword>
<keyword evidence="12" id="KW-0007">Acetylation</keyword>
<dbReference type="InterPro" id="IPR003613">
    <property type="entry name" value="Ubox_domain"/>
</dbReference>
<dbReference type="FunFam" id="3.30.40.10:FF:000079">
    <property type="entry name" value="Peptidyl-prolyl cis-trans isomerase 2"/>
    <property type="match status" value="1"/>
</dbReference>
<dbReference type="Gene3D" id="3.30.40.10">
    <property type="entry name" value="Zinc/RING finger domain, C3HC4 (zinc finger)"/>
    <property type="match status" value="1"/>
</dbReference>
<comment type="catalytic activity">
    <reaction evidence="1">
        <text>S-ubiquitinyl-[E2 ubiquitin-conjugating enzyme]-L-cysteine + [acceptor protein]-L-lysine = [E2 ubiquitin-conjugating enzyme]-L-cysteine + N(6)-ubiquitinyl-[acceptor protein]-L-lysine.</text>
        <dbReference type="EC" id="2.3.2.27"/>
    </reaction>
</comment>
<keyword evidence="7" id="KW-0507">mRNA processing</keyword>
<proteinExistence type="inferred from homology"/>
<dbReference type="Ensembl" id="ENSTRUT00000068719.1">
    <property type="protein sequence ID" value="ENSTRUP00000058157.1"/>
    <property type="gene ID" value="ENSTRUG00000015202.3"/>
</dbReference>
<evidence type="ECO:0000256" key="1">
    <source>
        <dbReference type="ARBA" id="ARBA00000900"/>
    </source>
</evidence>
<evidence type="ECO:0000256" key="6">
    <source>
        <dbReference type="ARBA" id="ARBA00022499"/>
    </source>
</evidence>
<gene>
    <name evidence="24" type="primary">ppil2</name>
</gene>
<dbReference type="SUPFAM" id="SSF50891">
    <property type="entry name" value="Cyclophilin-like"/>
    <property type="match status" value="1"/>
</dbReference>
<comment type="subunit">
    <text evidence="17">Component of the minor spliceosome, which splices U12-type introns. Within this complex, interacts with PRPF8/PRP8, EFTUD2/SNU114 and PLRG1. Interacts with isoform 2 of BSG. Interacts (via the PPIase cyclophilin-type domain) with CRNKL1; they may form a trimeric complex with HSP90.</text>
</comment>
<keyword evidence="25" id="KW-1185">Reference proteome</keyword>
<evidence type="ECO:0000259" key="23">
    <source>
        <dbReference type="PROSITE" id="PS51698"/>
    </source>
</evidence>
<evidence type="ECO:0000313" key="24">
    <source>
        <dbReference type="Ensembl" id="ENSTRUP00000058157.1"/>
    </source>
</evidence>
<evidence type="ECO:0000256" key="20">
    <source>
        <dbReference type="ARBA" id="ARBA00079124"/>
    </source>
</evidence>
<evidence type="ECO:0000256" key="15">
    <source>
        <dbReference type="ARBA" id="ARBA00023242"/>
    </source>
</evidence>
<dbReference type="AlphaFoldDB" id="A0A674MB43"/>
<evidence type="ECO:0000256" key="8">
    <source>
        <dbReference type="ARBA" id="ARBA00022679"/>
    </source>
</evidence>
<feature type="domain" description="PPIase cyclophilin-type" evidence="22">
    <location>
        <begin position="262"/>
        <end position="403"/>
    </location>
</feature>
<dbReference type="GeneTree" id="ENSGT00940000153189"/>
<evidence type="ECO:0000256" key="3">
    <source>
        <dbReference type="ARBA" id="ARBA00004906"/>
    </source>
</evidence>
<feature type="domain" description="U-box" evidence="23">
    <location>
        <begin position="21"/>
        <end position="85"/>
    </location>
</feature>
<keyword evidence="9" id="KW-0747">Spliceosome</keyword>
<dbReference type="Gene3D" id="2.40.100.10">
    <property type="entry name" value="Cyclophilin-like"/>
    <property type="match status" value="1"/>
</dbReference>
<reference evidence="24" key="3">
    <citation type="submission" date="2025-09" db="UniProtKB">
        <authorList>
            <consortium name="Ensembl"/>
        </authorList>
    </citation>
    <scope>IDENTIFICATION</scope>
</reference>
<name>A0A674MB43_TAKRU</name>
<dbReference type="InterPro" id="IPR029000">
    <property type="entry name" value="Cyclophilin-like_dom_sf"/>
</dbReference>
<evidence type="ECO:0000256" key="18">
    <source>
        <dbReference type="ARBA" id="ARBA00073734"/>
    </source>
</evidence>
<evidence type="ECO:0000256" key="21">
    <source>
        <dbReference type="SAM" id="Coils"/>
    </source>
</evidence>
<comment type="pathway">
    <text evidence="3">Protein modification; protein ubiquitination.</text>
</comment>
<dbReference type="GO" id="GO:0003755">
    <property type="term" value="F:peptidyl-prolyl cis-trans isomerase activity"/>
    <property type="evidence" value="ECO:0007669"/>
    <property type="project" value="InterPro"/>
</dbReference>
<evidence type="ECO:0000256" key="7">
    <source>
        <dbReference type="ARBA" id="ARBA00022664"/>
    </source>
</evidence>
<evidence type="ECO:0000256" key="4">
    <source>
        <dbReference type="ARBA" id="ARBA00007930"/>
    </source>
</evidence>
<dbReference type="CDD" id="cd01923">
    <property type="entry name" value="cyclophilin_RING"/>
    <property type="match status" value="1"/>
</dbReference>
<evidence type="ECO:0000256" key="2">
    <source>
        <dbReference type="ARBA" id="ARBA00004123"/>
    </source>
</evidence>
<dbReference type="SUPFAM" id="SSF57850">
    <property type="entry name" value="RING/U-box"/>
    <property type="match status" value="1"/>
</dbReference>
<dbReference type="GO" id="GO:0008380">
    <property type="term" value="P:RNA splicing"/>
    <property type="evidence" value="ECO:0007669"/>
    <property type="project" value="UniProtKB-KW"/>
</dbReference>
<keyword evidence="14" id="KW-0508">mRNA splicing</keyword>
<evidence type="ECO:0000256" key="19">
    <source>
        <dbReference type="ARBA" id="ARBA00078275"/>
    </source>
</evidence>
<evidence type="ECO:0000256" key="14">
    <source>
        <dbReference type="ARBA" id="ARBA00023187"/>
    </source>
</evidence>
<organism evidence="24 25">
    <name type="scientific">Takifugu rubripes</name>
    <name type="common">Japanese pufferfish</name>
    <name type="synonym">Fugu rubripes</name>
    <dbReference type="NCBI Taxonomy" id="31033"/>
    <lineage>
        <taxon>Eukaryota</taxon>
        <taxon>Metazoa</taxon>
        <taxon>Chordata</taxon>
        <taxon>Craniata</taxon>
        <taxon>Vertebrata</taxon>
        <taxon>Euteleostomi</taxon>
        <taxon>Actinopterygii</taxon>
        <taxon>Neopterygii</taxon>
        <taxon>Teleostei</taxon>
        <taxon>Neoteleostei</taxon>
        <taxon>Acanthomorphata</taxon>
        <taxon>Eupercaria</taxon>
        <taxon>Tetraodontiformes</taxon>
        <taxon>Tetradontoidea</taxon>
        <taxon>Tetraodontidae</taxon>
        <taxon>Takifugu</taxon>
    </lineage>
</organism>
<dbReference type="InterPro" id="IPR002130">
    <property type="entry name" value="Cyclophilin-type_PPIase_dom"/>
</dbReference>
<evidence type="ECO:0000256" key="5">
    <source>
        <dbReference type="ARBA" id="ARBA00012483"/>
    </source>
</evidence>
<dbReference type="Proteomes" id="UP000005226">
    <property type="component" value="Chromosome 21"/>
</dbReference>
<dbReference type="GO" id="GO:0071013">
    <property type="term" value="C:catalytic step 2 spliceosome"/>
    <property type="evidence" value="ECO:0007669"/>
    <property type="project" value="TreeGrafter"/>
</dbReference>
<dbReference type="PANTHER" id="PTHR45625:SF1">
    <property type="entry name" value="RING-TYPE E3 UBIQUITIN-PROTEIN LIGASE PPIL2"/>
    <property type="match status" value="1"/>
</dbReference>
<dbReference type="GO" id="GO:0061630">
    <property type="term" value="F:ubiquitin protein ligase activity"/>
    <property type="evidence" value="ECO:0007669"/>
    <property type="project" value="UniProtKB-EC"/>
</dbReference>
<dbReference type="InterPro" id="IPR044666">
    <property type="entry name" value="Cyclophilin_A-like"/>
</dbReference>
<dbReference type="PRINTS" id="PR00153">
    <property type="entry name" value="CSAPPISMRASE"/>
</dbReference>
<evidence type="ECO:0000259" key="22">
    <source>
        <dbReference type="PROSITE" id="PS50072"/>
    </source>
</evidence>
<dbReference type="EC" id="2.3.2.27" evidence="5"/>
<reference evidence="24 25" key="1">
    <citation type="journal article" date="2011" name="Genome Biol. Evol.">
        <title>Integration of the genetic map and genome assembly of fugu facilitates insights into distinct features of genome evolution in teleosts and mammals.</title>
        <authorList>
            <person name="Kai W."/>
            <person name="Kikuchi K."/>
            <person name="Tohari S."/>
            <person name="Chew A.K."/>
            <person name="Tay A."/>
            <person name="Fujiwara A."/>
            <person name="Hosoya S."/>
            <person name="Suetake H."/>
            <person name="Naruse K."/>
            <person name="Brenner S."/>
            <person name="Suzuki Y."/>
            <person name="Venkatesh B."/>
        </authorList>
    </citation>
    <scope>NUCLEOTIDE SEQUENCE [LARGE SCALE GENOMIC DNA]</scope>
</reference>
<dbReference type="InterPro" id="IPR013083">
    <property type="entry name" value="Znf_RING/FYVE/PHD"/>
</dbReference>
<keyword evidence="15" id="KW-0539">Nucleus</keyword>
<feature type="coiled-coil region" evidence="21">
    <location>
        <begin position="408"/>
        <end position="439"/>
    </location>
</feature>
<dbReference type="PANTHER" id="PTHR45625">
    <property type="entry name" value="PEPTIDYL-PROLYL CIS-TRANS ISOMERASE-RELATED"/>
    <property type="match status" value="1"/>
</dbReference>
<dbReference type="PROSITE" id="PS50072">
    <property type="entry name" value="CSA_PPIASE_2"/>
    <property type="match status" value="1"/>
</dbReference>
<dbReference type="InterPro" id="IPR026951">
    <property type="entry name" value="PPIL2_U-box_dom"/>
</dbReference>
<reference evidence="24" key="2">
    <citation type="submission" date="2025-08" db="UniProtKB">
        <authorList>
            <consortium name="Ensembl"/>
        </authorList>
    </citation>
    <scope>IDENTIFICATION</scope>
</reference>
<comment type="subcellular location">
    <subcellularLocation>
        <location evidence="2">Nucleus</location>
    </subcellularLocation>
</comment>
<evidence type="ECO:0000256" key="16">
    <source>
        <dbReference type="ARBA" id="ARBA00059251"/>
    </source>
</evidence>
<dbReference type="FunFam" id="2.40.100.10:FF:000018">
    <property type="entry name" value="Peptidyl-prolyl cis-trans isomerase-like 2"/>
    <property type="match status" value="1"/>
</dbReference>
<evidence type="ECO:0000256" key="9">
    <source>
        <dbReference type="ARBA" id="ARBA00022728"/>
    </source>
</evidence>
<keyword evidence="6" id="KW-1017">Isopeptide bond</keyword>
<dbReference type="PROSITE" id="PS51698">
    <property type="entry name" value="U_BOX"/>
    <property type="match status" value="1"/>
</dbReference>